<name>A0A084AXD1_STACB</name>
<evidence type="ECO:0000259" key="2">
    <source>
        <dbReference type="Pfam" id="PF12417"/>
    </source>
</evidence>
<sequence>MSIRRFIASSSEYEPPMTTEFEADLDARHQLLNLLDSPSPLPLSDLPKPAASQIELARMLSAKSVVSTTSSFAAQQTKAHDKVSHRRTFRKIGAGACGAVFAADGQSLALKIGKTGANDDGAAIWTDFQMHQRILKALRESQADIEIPTCHFYINHDDQEWWDKHQDLAAIAQDTCHTPARVLVTERVLPLPAPVRYELIQRFCKENLRTSAAADAANKDCLVRVYLGSMRGRITSFFSLRNFKLHLNQMIDMKMDYEALAVSMGQALALIHWRAKTDGRDVEFALGSSSTKFGASSGLGKSLEPTTSKHPADFDTENFTRREIRLFVLDFNQVRDISMDDAGVKCAVEAFFLNDPYYPLPREGMRLQQELWNSFVRSYLSTADTVLSMDKEYRVLPRKFISGVIDYTLEKKKKKLAL</sequence>
<dbReference type="HOGENOM" id="CLU_039531_0_0_1"/>
<dbReference type="PANTHER" id="PTHR40780">
    <property type="entry name" value="DUF3669 DOMAIN-CONTAINING PROTEIN"/>
    <property type="match status" value="1"/>
</dbReference>
<dbReference type="PANTHER" id="PTHR40780:SF2">
    <property type="entry name" value="DUF3669 DOMAIN-CONTAINING PROTEIN"/>
    <property type="match status" value="1"/>
</dbReference>
<reference evidence="3 4" key="1">
    <citation type="journal article" date="2014" name="BMC Genomics">
        <title>Comparative genome sequencing reveals chemotype-specific gene clusters in the toxigenic black mold Stachybotrys.</title>
        <authorList>
            <person name="Semeiks J."/>
            <person name="Borek D."/>
            <person name="Otwinowski Z."/>
            <person name="Grishin N.V."/>
        </authorList>
    </citation>
    <scope>NUCLEOTIDE SEQUENCE [LARGE SCALE GENOMIC DNA]</scope>
    <source>
        <strain evidence="4">CBS 109288 / IBT 7711</strain>
    </source>
</reference>
<keyword evidence="4" id="KW-1185">Reference proteome</keyword>
<accession>A0A084AXD1</accession>
<organism evidence="3 4">
    <name type="scientific">Stachybotrys chartarum (strain CBS 109288 / IBT 7711)</name>
    <name type="common">Toxic black mold</name>
    <name type="synonym">Stilbospora chartarum</name>
    <dbReference type="NCBI Taxonomy" id="1280523"/>
    <lineage>
        <taxon>Eukaryota</taxon>
        <taxon>Fungi</taxon>
        <taxon>Dikarya</taxon>
        <taxon>Ascomycota</taxon>
        <taxon>Pezizomycotina</taxon>
        <taxon>Sordariomycetes</taxon>
        <taxon>Hypocreomycetidae</taxon>
        <taxon>Hypocreales</taxon>
        <taxon>Stachybotryaceae</taxon>
        <taxon>Stachybotrys</taxon>
    </lineage>
</organism>
<dbReference type="Pfam" id="PF12417">
    <property type="entry name" value="DUF3669"/>
    <property type="match status" value="1"/>
</dbReference>
<dbReference type="EMBL" id="KL648502">
    <property type="protein sequence ID" value="KEY69960.1"/>
    <property type="molecule type" value="Genomic_DNA"/>
</dbReference>
<feature type="domain" description="DUF3669" evidence="2">
    <location>
        <begin position="326"/>
        <end position="389"/>
    </location>
</feature>
<dbReference type="InterPro" id="IPR022137">
    <property type="entry name" value="Znf_prot_DUF3669"/>
</dbReference>
<proteinExistence type="predicted"/>
<evidence type="ECO:0000313" key="3">
    <source>
        <dbReference type="EMBL" id="KEY69960.1"/>
    </source>
</evidence>
<dbReference type="OrthoDB" id="2993351at2759"/>
<evidence type="ECO:0000256" key="1">
    <source>
        <dbReference type="SAM" id="MobiDB-lite"/>
    </source>
</evidence>
<protein>
    <recommendedName>
        <fullName evidence="2">DUF3669 domain-containing protein</fullName>
    </recommendedName>
</protein>
<gene>
    <name evidence="3" type="ORF">S7711_11441</name>
</gene>
<dbReference type="Proteomes" id="UP000028045">
    <property type="component" value="Unassembled WGS sequence"/>
</dbReference>
<dbReference type="AlphaFoldDB" id="A0A084AXD1"/>
<feature type="region of interest" description="Disordered" evidence="1">
    <location>
        <begin position="292"/>
        <end position="314"/>
    </location>
</feature>
<evidence type="ECO:0000313" key="4">
    <source>
        <dbReference type="Proteomes" id="UP000028045"/>
    </source>
</evidence>